<proteinExistence type="predicted"/>
<organism evidence="7 8">
    <name type="scientific">Capsella rubella</name>
    <dbReference type="NCBI Taxonomy" id="81985"/>
    <lineage>
        <taxon>Eukaryota</taxon>
        <taxon>Viridiplantae</taxon>
        <taxon>Streptophyta</taxon>
        <taxon>Embryophyta</taxon>
        <taxon>Tracheophyta</taxon>
        <taxon>Spermatophyta</taxon>
        <taxon>Magnoliopsida</taxon>
        <taxon>eudicotyledons</taxon>
        <taxon>Gunneridae</taxon>
        <taxon>Pentapetalae</taxon>
        <taxon>rosids</taxon>
        <taxon>malvids</taxon>
        <taxon>Brassicales</taxon>
        <taxon>Brassicaceae</taxon>
        <taxon>Camelineae</taxon>
        <taxon>Capsella</taxon>
    </lineage>
</organism>
<dbReference type="InterPro" id="IPR051834">
    <property type="entry name" value="RING_finger_E3_ligase"/>
</dbReference>
<dbReference type="Gene3D" id="3.30.40.10">
    <property type="entry name" value="Zinc/RING finger domain, C3HC4 (zinc finger)"/>
    <property type="match status" value="1"/>
</dbReference>
<dbReference type="SMART" id="SM00184">
    <property type="entry name" value="RING"/>
    <property type="match status" value="1"/>
</dbReference>
<feature type="compositionally biased region" description="Basic and acidic residues" evidence="5">
    <location>
        <begin position="91"/>
        <end position="100"/>
    </location>
</feature>
<keyword evidence="8" id="KW-1185">Reference proteome</keyword>
<reference evidence="8" key="1">
    <citation type="journal article" date="2013" name="Nat. Genet.">
        <title>The Capsella rubella genome and the genomic consequences of rapid mating system evolution.</title>
        <authorList>
            <person name="Slotte T."/>
            <person name="Hazzouri K.M."/>
            <person name="Agren J.A."/>
            <person name="Koenig D."/>
            <person name="Maumus F."/>
            <person name="Guo Y.L."/>
            <person name="Steige K."/>
            <person name="Platts A.E."/>
            <person name="Escobar J.S."/>
            <person name="Newman L.K."/>
            <person name="Wang W."/>
            <person name="Mandakova T."/>
            <person name="Vello E."/>
            <person name="Smith L.M."/>
            <person name="Henz S.R."/>
            <person name="Steffen J."/>
            <person name="Takuno S."/>
            <person name="Brandvain Y."/>
            <person name="Coop G."/>
            <person name="Andolfatto P."/>
            <person name="Hu T.T."/>
            <person name="Blanchette M."/>
            <person name="Clark R.M."/>
            <person name="Quesneville H."/>
            <person name="Nordborg M."/>
            <person name="Gaut B.S."/>
            <person name="Lysak M.A."/>
            <person name="Jenkins J."/>
            <person name="Grimwood J."/>
            <person name="Chapman J."/>
            <person name="Prochnik S."/>
            <person name="Shu S."/>
            <person name="Rokhsar D."/>
            <person name="Schmutz J."/>
            <person name="Weigel D."/>
            <person name="Wright S.I."/>
        </authorList>
    </citation>
    <scope>NUCLEOTIDE SEQUENCE [LARGE SCALE GENOMIC DNA]</scope>
    <source>
        <strain evidence="8">cv. Monte Gargano</strain>
    </source>
</reference>
<evidence type="ECO:0000313" key="7">
    <source>
        <dbReference type="EMBL" id="EOA38372.1"/>
    </source>
</evidence>
<feature type="compositionally biased region" description="Basic residues" evidence="5">
    <location>
        <begin position="72"/>
        <end position="90"/>
    </location>
</feature>
<keyword evidence="1" id="KW-0479">Metal-binding</keyword>
<dbReference type="OrthoDB" id="8062037at2759"/>
<dbReference type="Proteomes" id="UP000029121">
    <property type="component" value="Unassembled WGS sequence"/>
</dbReference>
<evidence type="ECO:0000256" key="3">
    <source>
        <dbReference type="ARBA" id="ARBA00022833"/>
    </source>
</evidence>
<evidence type="ECO:0000256" key="5">
    <source>
        <dbReference type="SAM" id="MobiDB-lite"/>
    </source>
</evidence>
<dbReference type="eggNOG" id="KOG0800">
    <property type="taxonomic scope" value="Eukaryota"/>
</dbReference>
<dbReference type="GO" id="GO:0008270">
    <property type="term" value="F:zinc ion binding"/>
    <property type="evidence" value="ECO:0007669"/>
    <property type="project" value="UniProtKB-KW"/>
</dbReference>
<dbReference type="PANTHER" id="PTHR45931">
    <property type="entry name" value="SI:CH211-59O9.10"/>
    <property type="match status" value="1"/>
</dbReference>
<keyword evidence="3" id="KW-0862">Zinc</keyword>
<feature type="non-terminal residue" evidence="7">
    <location>
        <position position="1"/>
    </location>
</feature>
<dbReference type="PANTHER" id="PTHR45931:SF3">
    <property type="entry name" value="RING ZINC FINGER-CONTAINING PROTEIN"/>
    <property type="match status" value="1"/>
</dbReference>
<dbReference type="Pfam" id="PF13639">
    <property type="entry name" value="zf-RING_2"/>
    <property type="match status" value="1"/>
</dbReference>
<sequence>SFTFPLSLSRSLSLSLSLSLSSLSHRLCTSFRDHITNSVIDRCMTSASELFSTRRSRPGRSDPDLESDTSSYRHHSHHHHRRHGTHHHNQRHDSDGCDLLRRPTPRLRRFCHLPERRPIRDVQGTAQYLNTDSTDTETQSSSFVNLSGSERLPGAVLLARARLFERLRGVSLSSNSRNNRVSLGDEQRESSFHSADGDPIFQIEEHQVTYESNKKPQGLTQDAINCLHQQTFSSAEVKTEMRDCSICLESFTKDDKLISLPCTHSFHSSCLNPWLRACGDCPYCRRAIAKE</sequence>
<dbReference type="STRING" id="81985.R0GR26"/>
<evidence type="ECO:0000256" key="4">
    <source>
        <dbReference type="PROSITE-ProRule" id="PRU00175"/>
    </source>
</evidence>
<dbReference type="InterPro" id="IPR001841">
    <property type="entry name" value="Znf_RING"/>
</dbReference>
<dbReference type="AlphaFoldDB" id="R0GR26"/>
<gene>
    <name evidence="7" type="ORF">CARUB_v10009905mg</name>
</gene>
<dbReference type="SUPFAM" id="SSF57850">
    <property type="entry name" value="RING/U-box"/>
    <property type="match status" value="1"/>
</dbReference>
<keyword evidence="2 4" id="KW-0863">Zinc-finger</keyword>
<dbReference type="GO" id="GO:0006511">
    <property type="term" value="P:ubiquitin-dependent protein catabolic process"/>
    <property type="evidence" value="ECO:0007669"/>
    <property type="project" value="TreeGrafter"/>
</dbReference>
<feature type="domain" description="RING-type" evidence="6">
    <location>
        <begin position="244"/>
        <end position="285"/>
    </location>
</feature>
<evidence type="ECO:0000256" key="2">
    <source>
        <dbReference type="ARBA" id="ARBA00022771"/>
    </source>
</evidence>
<evidence type="ECO:0000259" key="6">
    <source>
        <dbReference type="PROSITE" id="PS50089"/>
    </source>
</evidence>
<evidence type="ECO:0000256" key="1">
    <source>
        <dbReference type="ARBA" id="ARBA00022723"/>
    </source>
</evidence>
<dbReference type="InterPro" id="IPR013083">
    <property type="entry name" value="Znf_RING/FYVE/PHD"/>
</dbReference>
<protein>
    <recommendedName>
        <fullName evidence="6">RING-type domain-containing protein</fullName>
    </recommendedName>
</protein>
<dbReference type="GO" id="GO:0061630">
    <property type="term" value="F:ubiquitin protein ligase activity"/>
    <property type="evidence" value="ECO:0007669"/>
    <property type="project" value="TreeGrafter"/>
</dbReference>
<dbReference type="KEGG" id="crb:17898732"/>
<dbReference type="CDD" id="cd16454">
    <property type="entry name" value="RING-H2_PA-TM-RING"/>
    <property type="match status" value="1"/>
</dbReference>
<name>R0GR26_9BRAS</name>
<dbReference type="PROSITE" id="PS50089">
    <property type="entry name" value="ZF_RING_2"/>
    <property type="match status" value="1"/>
</dbReference>
<dbReference type="EMBL" id="KB870805">
    <property type="protein sequence ID" value="EOA38372.1"/>
    <property type="molecule type" value="Genomic_DNA"/>
</dbReference>
<feature type="region of interest" description="Disordered" evidence="5">
    <location>
        <begin position="51"/>
        <end position="100"/>
    </location>
</feature>
<evidence type="ECO:0000313" key="8">
    <source>
        <dbReference type="Proteomes" id="UP000029121"/>
    </source>
</evidence>
<feature type="region of interest" description="Disordered" evidence="5">
    <location>
        <begin position="175"/>
        <end position="196"/>
    </location>
</feature>
<dbReference type="GO" id="GO:0005634">
    <property type="term" value="C:nucleus"/>
    <property type="evidence" value="ECO:0007669"/>
    <property type="project" value="TreeGrafter"/>
</dbReference>
<accession>R0GR26</accession>